<evidence type="ECO:0000313" key="3">
    <source>
        <dbReference type="Proteomes" id="UP001497392"/>
    </source>
</evidence>
<accession>A0ABP1G7L8</accession>
<gene>
    <name evidence="2" type="primary">g11218</name>
    <name evidence="2" type="ORF">VP750_LOCUS10045</name>
</gene>
<dbReference type="InterPro" id="IPR036291">
    <property type="entry name" value="NAD(P)-bd_dom_sf"/>
</dbReference>
<evidence type="ECO:0000256" key="1">
    <source>
        <dbReference type="ARBA" id="ARBA00023002"/>
    </source>
</evidence>
<dbReference type="InterPro" id="IPR002347">
    <property type="entry name" value="SDR_fam"/>
</dbReference>
<dbReference type="Gene3D" id="3.40.50.720">
    <property type="entry name" value="NAD(P)-binding Rossmann-like Domain"/>
    <property type="match status" value="1"/>
</dbReference>
<dbReference type="PANTHER" id="PTHR43157:SF31">
    <property type="entry name" value="PHOSPHATIDYLINOSITOL-GLYCAN BIOSYNTHESIS CLASS F PROTEIN"/>
    <property type="match status" value="1"/>
</dbReference>
<protein>
    <submittedName>
        <fullName evidence="2">G11218 protein</fullName>
    </submittedName>
</protein>
<name>A0ABP1G7L8_9CHLO</name>
<sequence>MGIIYSRAILPLTTARATTTSSQTRADPRAKHFWTKDEVPPLDGKVFLVTGSSSGMGWYCAKTLAENGGHVIMAARSLERTQKAAQMIKDSGVRGKVEAMHLDLSSFRSIKEFSDQMHKREEKLDVLVNNAGVFLVEHNRTEEGFEVVQGTNYFGTFLLTHLLLDKLKDTAQNKGHARHVPSHSVSHPTWIVTMASLFELLGWIQWDDLEGQKSRESGVFEYSTSKLELIMMMRHLNKNLQGTGIDCLISQPGLVKTPLNGRKLDHRKLSAIGVDLATKVYGQEASQAANCLIRPATDPTVEGYGGSYFSPPWLWLLALNFDHAAMREPGNSYARDEAAWERLYQKTLDIVNKRLIERGLPQIEAVSASMPARA</sequence>
<keyword evidence="1" id="KW-0560">Oxidoreductase</keyword>
<dbReference type="EMBL" id="CAXHTA020000018">
    <property type="protein sequence ID" value="CAL5228139.1"/>
    <property type="molecule type" value="Genomic_DNA"/>
</dbReference>
<dbReference type="SUPFAM" id="SSF51735">
    <property type="entry name" value="NAD(P)-binding Rossmann-fold domains"/>
    <property type="match status" value="1"/>
</dbReference>
<dbReference type="PANTHER" id="PTHR43157">
    <property type="entry name" value="PHOSPHATIDYLINOSITOL-GLYCAN BIOSYNTHESIS CLASS F PROTEIN-RELATED"/>
    <property type="match status" value="1"/>
</dbReference>
<reference evidence="2 3" key="1">
    <citation type="submission" date="2024-06" db="EMBL/GenBank/DDBJ databases">
        <authorList>
            <person name="Kraege A."/>
            <person name="Thomma B."/>
        </authorList>
    </citation>
    <scope>NUCLEOTIDE SEQUENCE [LARGE SCALE GENOMIC DNA]</scope>
</reference>
<proteinExistence type="predicted"/>
<keyword evidence="3" id="KW-1185">Reference proteome</keyword>
<organism evidence="2 3">
    <name type="scientific">Coccomyxa viridis</name>
    <dbReference type="NCBI Taxonomy" id="1274662"/>
    <lineage>
        <taxon>Eukaryota</taxon>
        <taxon>Viridiplantae</taxon>
        <taxon>Chlorophyta</taxon>
        <taxon>core chlorophytes</taxon>
        <taxon>Trebouxiophyceae</taxon>
        <taxon>Trebouxiophyceae incertae sedis</taxon>
        <taxon>Coccomyxaceae</taxon>
        <taxon>Coccomyxa</taxon>
    </lineage>
</organism>
<dbReference type="PRINTS" id="PR00081">
    <property type="entry name" value="GDHRDH"/>
</dbReference>
<dbReference type="Pfam" id="PF00106">
    <property type="entry name" value="adh_short"/>
    <property type="match status" value="1"/>
</dbReference>
<comment type="caution">
    <text evidence="2">The sequence shown here is derived from an EMBL/GenBank/DDBJ whole genome shotgun (WGS) entry which is preliminary data.</text>
</comment>
<evidence type="ECO:0000313" key="2">
    <source>
        <dbReference type="EMBL" id="CAL5228139.1"/>
    </source>
</evidence>
<dbReference type="Proteomes" id="UP001497392">
    <property type="component" value="Unassembled WGS sequence"/>
</dbReference>